<evidence type="ECO:0000313" key="1">
    <source>
        <dbReference type="EMBL" id="QAY64050.1"/>
    </source>
</evidence>
<keyword evidence="2" id="KW-1185">Reference proteome</keyword>
<dbReference type="AlphaFoldDB" id="A0A4P6EMF7"/>
<name>A0A4P6EMF7_9MICO</name>
<dbReference type="OrthoDB" id="3215846at2"/>
<reference evidence="1 2" key="1">
    <citation type="submission" date="2019-01" db="EMBL/GenBank/DDBJ databases">
        <title>Genome sequencing of strain 2JSPR-7.</title>
        <authorList>
            <person name="Heo J."/>
            <person name="Kim S.-J."/>
            <person name="Kim J.-S."/>
            <person name="Hong S.-B."/>
            <person name="Kwon S.-W."/>
        </authorList>
    </citation>
    <scope>NUCLEOTIDE SEQUENCE [LARGE SCALE GENOMIC DNA]</scope>
    <source>
        <strain evidence="1 2">2JSPR-7</strain>
    </source>
</reference>
<sequence>MSDVHLDARGVGPRSPWQVEEARADGLVTFATVERLLASQLGSDLRLAPDPGEPDGLAITWSALGLEIGAVVKPGVVDDSTIGVQVSGLLLGVSVSASRICRAARGRS</sequence>
<proteinExistence type="predicted"/>
<dbReference type="KEGG" id="xyl:ET495_13395"/>
<dbReference type="EMBL" id="CP035495">
    <property type="protein sequence ID" value="QAY64050.1"/>
    <property type="molecule type" value="Genomic_DNA"/>
</dbReference>
<accession>A0A4P6EMF7</accession>
<evidence type="ECO:0000313" key="2">
    <source>
        <dbReference type="Proteomes" id="UP000291758"/>
    </source>
</evidence>
<dbReference type="Proteomes" id="UP000291758">
    <property type="component" value="Chromosome"/>
</dbReference>
<protein>
    <submittedName>
        <fullName evidence="1">Uncharacterized protein</fullName>
    </submittedName>
</protein>
<gene>
    <name evidence="1" type="ORF">ET495_13395</name>
</gene>
<organism evidence="1 2">
    <name type="scientific">Xylanimonas allomyrinae</name>
    <dbReference type="NCBI Taxonomy" id="2509459"/>
    <lineage>
        <taxon>Bacteria</taxon>
        <taxon>Bacillati</taxon>
        <taxon>Actinomycetota</taxon>
        <taxon>Actinomycetes</taxon>
        <taxon>Micrococcales</taxon>
        <taxon>Promicromonosporaceae</taxon>
        <taxon>Xylanimonas</taxon>
    </lineage>
</organism>
<dbReference type="RefSeq" id="WP_129205209.1">
    <property type="nucleotide sequence ID" value="NZ_CP035495.1"/>
</dbReference>